<name>A0A4V3BDE7_9STAP</name>
<comment type="caution">
    <text evidence="2">The sequence shown here is derived from an EMBL/GenBank/DDBJ whole genome shotgun (WGS) entry which is preliminary data.</text>
</comment>
<dbReference type="InterPro" id="IPR000182">
    <property type="entry name" value="GNAT_dom"/>
</dbReference>
<dbReference type="PANTHER" id="PTHR39173:SF1">
    <property type="entry name" value="ACETYLTRANSFERASE"/>
    <property type="match status" value="1"/>
</dbReference>
<organism evidence="2 3">
    <name type="scientific">Macrococcus brunensis</name>
    <dbReference type="NCBI Taxonomy" id="198483"/>
    <lineage>
        <taxon>Bacteria</taxon>
        <taxon>Bacillati</taxon>
        <taxon>Bacillota</taxon>
        <taxon>Bacilli</taxon>
        <taxon>Bacillales</taxon>
        <taxon>Staphylococcaceae</taxon>
        <taxon>Macrococcus</taxon>
    </lineage>
</organism>
<dbReference type="Gene3D" id="3.40.630.30">
    <property type="match status" value="1"/>
</dbReference>
<dbReference type="OrthoDB" id="9797989at2"/>
<dbReference type="CDD" id="cd04301">
    <property type="entry name" value="NAT_SF"/>
    <property type="match status" value="1"/>
</dbReference>
<protein>
    <submittedName>
        <fullName evidence="2">GNAT family N-acetyltransferase</fullName>
    </submittedName>
</protein>
<gene>
    <name evidence="2" type="ORF">ERX27_05100</name>
</gene>
<dbReference type="Pfam" id="PF00583">
    <property type="entry name" value="Acetyltransf_1"/>
    <property type="match status" value="1"/>
</dbReference>
<dbReference type="EMBL" id="SCWA01000007">
    <property type="protein sequence ID" value="TDL98056.1"/>
    <property type="molecule type" value="Genomic_DNA"/>
</dbReference>
<dbReference type="Proteomes" id="UP000295310">
    <property type="component" value="Unassembled WGS sequence"/>
</dbReference>
<evidence type="ECO:0000259" key="1">
    <source>
        <dbReference type="PROSITE" id="PS51186"/>
    </source>
</evidence>
<dbReference type="AlphaFoldDB" id="A0A4V3BDE7"/>
<reference evidence="2 3" key="1">
    <citation type="submission" date="2019-01" db="EMBL/GenBank/DDBJ databases">
        <title>Draft genome sequences of the type strains of six Macrococcus species.</title>
        <authorList>
            <person name="Mazhar S."/>
            <person name="Altermann E."/>
            <person name="Hill C."/>
            <person name="Mcauliffe O."/>
        </authorList>
    </citation>
    <scope>NUCLEOTIDE SEQUENCE [LARGE SCALE GENOMIC DNA]</scope>
    <source>
        <strain evidence="2 3">CCM4811</strain>
    </source>
</reference>
<keyword evidence="2" id="KW-0808">Transferase</keyword>
<evidence type="ECO:0000313" key="3">
    <source>
        <dbReference type="Proteomes" id="UP000295310"/>
    </source>
</evidence>
<dbReference type="GO" id="GO:0016747">
    <property type="term" value="F:acyltransferase activity, transferring groups other than amino-acyl groups"/>
    <property type="evidence" value="ECO:0007669"/>
    <property type="project" value="InterPro"/>
</dbReference>
<proteinExistence type="predicted"/>
<keyword evidence="3" id="KW-1185">Reference proteome</keyword>
<feature type="domain" description="N-acetyltransferase" evidence="1">
    <location>
        <begin position="14"/>
        <end position="178"/>
    </location>
</feature>
<dbReference type="PANTHER" id="PTHR39173">
    <property type="entry name" value="ACETYLTRANSFERASE"/>
    <property type="match status" value="1"/>
</dbReference>
<evidence type="ECO:0000313" key="2">
    <source>
        <dbReference type="EMBL" id="TDL98056.1"/>
    </source>
</evidence>
<dbReference type="InterPro" id="IPR016181">
    <property type="entry name" value="Acyl_CoA_acyltransferase"/>
</dbReference>
<dbReference type="SUPFAM" id="SSF55729">
    <property type="entry name" value="Acyl-CoA N-acyltransferases (Nat)"/>
    <property type="match status" value="1"/>
</dbReference>
<dbReference type="PROSITE" id="PS51186">
    <property type="entry name" value="GNAT"/>
    <property type="match status" value="1"/>
</dbReference>
<sequence>MHIIISYKGVKQVFEFRKLEKEDEAAFFDYYNEWPVPDEIVPSSTNFSRYDHFEQLLEGLDHRESGDDWVRNTTYFYFDNGRIVGAGNIRHHLNDALLETGGHIGYGVRPSARNKGYASAILQHSLQYLETLGVEKALLTCDDNNPASANVIIKNGGIEDESFIQDDGMKVRRFWIHI</sequence>
<accession>A0A4V3BDE7</accession>